<dbReference type="EMBL" id="HE616744">
    <property type="protein sequence ID" value="CCE91023.1"/>
    <property type="molecule type" value="Genomic_DNA"/>
</dbReference>
<feature type="coiled-coil region" evidence="1">
    <location>
        <begin position="35"/>
        <end position="62"/>
    </location>
</feature>
<dbReference type="STRING" id="1076872.G8ZR81"/>
<dbReference type="GO" id="GO:0000321">
    <property type="term" value="P:re-entry into mitotic cell cycle after pheromone arrest"/>
    <property type="evidence" value="ECO:0007669"/>
    <property type="project" value="EnsemblFungi"/>
</dbReference>
<sequence>MSNAMSGNDRTHGQQQQPLYMSPQTENLSQMYVLVDRLVRQLQANRKEKEQVLRKVDVLSKQLNKQSPAEEGKNDAVLFDRFLSQRVALSQKDINETANDSDTVKILQRQNEQLRKVLGAKTNLNKETMDVLRVHEDALEQVVALLRDDVANSHQSFVNRVRSKLNDELIPLEDKEFSLYLDNINDVEQLIQVSEIYRSVLRLSDSADNTHLRNSPN</sequence>
<dbReference type="GeneID" id="11500358"/>
<dbReference type="OrthoDB" id="4067912at2759"/>
<name>G8ZR81_TORDE</name>
<dbReference type="KEGG" id="tdl:TDEL_0C01340"/>
<protein>
    <submittedName>
        <fullName evidence="2">Uncharacterized protein</fullName>
    </submittedName>
</protein>
<evidence type="ECO:0000256" key="1">
    <source>
        <dbReference type="SAM" id="Coils"/>
    </source>
</evidence>
<reference evidence="2 3" key="1">
    <citation type="journal article" date="2011" name="Proc. Natl. Acad. Sci. U.S.A.">
        <title>Evolutionary erosion of yeast sex chromosomes by mating-type switching accidents.</title>
        <authorList>
            <person name="Gordon J.L."/>
            <person name="Armisen D."/>
            <person name="Proux-Wera E."/>
            <person name="Oheigeartaigh S.S."/>
            <person name="Byrne K.P."/>
            <person name="Wolfe K.H."/>
        </authorList>
    </citation>
    <scope>NUCLEOTIDE SEQUENCE [LARGE SCALE GENOMIC DNA]</scope>
    <source>
        <strain evidence="3">ATCC 10662 / CBS 1146 / NBRC 0425 / NCYC 2629 / NRRL Y-866</strain>
    </source>
</reference>
<accession>G8ZR81</accession>
<evidence type="ECO:0000313" key="2">
    <source>
        <dbReference type="EMBL" id="CCE91023.1"/>
    </source>
</evidence>
<evidence type="ECO:0000313" key="3">
    <source>
        <dbReference type="Proteomes" id="UP000005627"/>
    </source>
</evidence>
<dbReference type="HOGENOM" id="CLU_103442_0_0_1"/>
<keyword evidence="1" id="KW-0175">Coiled coil</keyword>
<dbReference type="FunCoup" id="G8ZR81">
    <property type="interactions" value="80"/>
</dbReference>
<dbReference type="Proteomes" id="UP000005627">
    <property type="component" value="Chromosome 3"/>
</dbReference>
<dbReference type="AlphaFoldDB" id="G8ZR81"/>
<dbReference type="eggNOG" id="ENOG502S5IA">
    <property type="taxonomic scope" value="Eukaryota"/>
</dbReference>
<keyword evidence="3" id="KW-1185">Reference proteome</keyword>
<gene>
    <name evidence="2" type="primary">TDEL0C01340</name>
    <name evidence="2" type="ORF">TDEL_0C01340</name>
</gene>
<dbReference type="RefSeq" id="XP_003680234.1">
    <property type="nucleotide sequence ID" value="XM_003680186.1"/>
</dbReference>
<dbReference type="GO" id="GO:0005783">
    <property type="term" value="C:endoplasmic reticulum"/>
    <property type="evidence" value="ECO:0007669"/>
    <property type="project" value="EnsemblFungi"/>
</dbReference>
<dbReference type="InParanoid" id="G8ZR81"/>
<proteinExistence type="predicted"/>
<organism evidence="2 3">
    <name type="scientific">Torulaspora delbrueckii</name>
    <name type="common">Yeast</name>
    <name type="synonym">Candida colliculosa</name>
    <dbReference type="NCBI Taxonomy" id="4950"/>
    <lineage>
        <taxon>Eukaryota</taxon>
        <taxon>Fungi</taxon>
        <taxon>Dikarya</taxon>
        <taxon>Ascomycota</taxon>
        <taxon>Saccharomycotina</taxon>
        <taxon>Saccharomycetes</taxon>
        <taxon>Saccharomycetales</taxon>
        <taxon>Saccharomycetaceae</taxon>
        <taxon>Torulaspora</taxon>
    </lineage>
</organism>